<dbReference type="InterPro" id="IPR014867">
    <property type="entry name" value="Spore_coat_CotH_CotH2/3/7"/>
</dbReference>
<keyword evidence="1" id="KW-0418">Kinase</keyword>
<dbReference type="EMBL" id="CP117683">
    <property type="protein sequence ID" value="WDC91693.1"/>
    <property type="molecule type" value="Genomic_DNA"/>
</dbReference>
<gene>
    <name evidence="1" type="ORF">PSR33_05760</name>
</gene>
<proteinExistence type="predicted"/>
<dbReference type="AlphaFoldDB" id="A0AAJ5UQA3"/>
<keyword evidence="1" id="KW-0808">Transferase</keyword>
<protein>
    <submittedName>
        <fullName evidence="1">CotH kinase family protein</fullName>
    </submittedName>
</protein>
<sequence length="1038" mass="115580">MADEIKRDTVDYRDPTPFDNTKLNSLSDISKALRHKTYGEDTREAIAQQGEALAKLMQETGGNQSAEVAAARGEYETLGIREDAQDNAIVKAQSTANGKFDTSQAESYLKSITALPETFANLAAIKAKYPSGKNGLMVAADNGHKYIWANNVWTDAGVYQSVGIEDRSITIDKLAFIPELIDGQPTGNPDTVISTTKYLGQEWLKMTSTTNTLYRGLYWWIDNPDKISAMANYPIKINFNIQSSIDQNLILQVNFYDINGMISSKSINIDNIALKASEILNYQKEFSLDSSRIKDVTKVGINLFTPGTDDLGTVIINNSSAVLKYNSKEKLNLLPELIDGQPTSSFGAVISTTKYLGQGWLKMTSTTNTLYRGLYWWIDNPDKISAMANYPIKINFNIQSSIDQNLILQVNFYDINGMISSKSINIDNIALKASEILNYQKEFSLDSSRIKGVTKVGINLFTPGTDDLGTVLINNSSAVLEYKQIPAEKSNQLPELIDGQPTGKSGAVISTTEYLGQGWLKMTATNNTLYRGLTWWIDNPDKISAMANYPIKINFNIQSSINQNLTLQVQFYDINGMISSKSINIDNIALKASEILNYQKEFSLDSSRIKGVTKVGINLFTPGTDDLGTVLINNSSAVLEYKQIGSTAEMGGTNASDKLEGYYNLPIIKINGELAGMNKDNAKQVIYEYRNGNTVLTGSAKLKWQGNSSTLWSKKGYRLQPFTDNTFTKKEKVQFIPSWSPTSKINLKAYYTDGLLSRDIVNTNIGADIASTNFSLPNDLKQEDNFGFIDGFPIVLIFNGVFEGIYSFNTARSDFDYTKYGIMGNGYTNVTNFTSANKGDVKLDGSDFESLNPEDEATDDEKSAVGDLVTWVATSSDENFKADFEKHLDLKTTIDYFILCNLLASADSFGKNQIFLSWDGVKWFMQAYDFDSTLGIDYAGKAYDLPTKLIGTGNNLFKRLAQLFNSEISARYTELRAWLAPAYVLKKYKEHINEIGVGNYKLEFAKWNNPSKDIATYKQLKDAVLHQFSLLDQIWLKK</sequence>
<organism evidence="1 2">
    <name type="scientific">Latilactobacillus curvatus</name>
    <name type="common">Lactobacillus curvatus</name>
    <dbReference type="NCBI Taxonomy" id="28038"/>
    <lineage>
        <taxon>Bacteria</taxon>
        <taxon>Bacillati</taxon>
        <taxon>Bacillota</taxon>
        <taxon>Bacilli</taxon>
        <taxon>Lactobacillales</taxon>
        <taxon>Lactobacillaceae</taxon>
        <taxon>Latilactobacillus</taxon>
    </lineage>
</organism>
<dbReference type="Proteomes" id="UP001215533">
    <property type="component" value="Chromosome"/>
</dbReference>
<evidence type="ECO:0000313" key="2">
    <source>
        <dbReference type="Proteomes" id="UP001215533"/>
    </source>
</evidence>
<evidence type="ECO:0000313" key="1">
    <source>
        <dbReference type="EMBL" id="WDC91693.1"/>
    </source>
</evidence>
<reference evidence="1" key="1">
    <citation type="submission" date="2023-02" db="EMBL/GenBank/DDBJ databases">
        <title>Complete genome sequence of Lactobacillus curvatus CACC879 isolated from Pig feces.</title>
        <authorList>
            <person name="Park S."/>
            <person name="Park M.A."/>
            <person name="Kim D.-H."/>
            <person name="Kim Y."/>
        </authorList>
    </citation>
    <scope>NUCLEOTIDE SEQUENCE</scope>
    <source>
        <strain evidence="1">CACC879</strain>
    </source>
</reference>
<accession>A0AAJ5UQA3</accession>
<name>A0AAJ5UQA3_LATCU</name>
<dbReference type="GO" id="GO:0016301">
    <property type="term" value="F:kinase activity"/>
    <property type="evidence" value="ECO:0007669"/>
    <property type="project" value="UniProtKB-KW"/>
</dbReference>
<dbReference type="Pfam" id="PF08757">
    <property type="entry name" value="CotH"/>
    <property type="match status" value="1"/>
</dbReference>